<reference evidence="2 3" key="1">
    <citation type="submission" date="2016-10" db="EMBL/GenBank/DDBJ databases">
        <authorList>
            <person name="de Groot N.N."/>
        </authorList>
    </citation>
    <scope>NUCLEOTIDE SEQUENCE [LARGE SCALE GENOMIC DNA]</scope>
    <source>
        <strain evidence="2 3">CGMCC 1.8891</strain>
    </source>
</reference>
<keyword evidence="1" id="KW-0812">Transmembrane</keyword>
<name>A0A1I3NXF8_9RHOB</name>
<proteinExistence type="predicted"/>
<feature type="transmembrane region" description="Helical" evidence="1">
    <location>
        <begin position="90"/>
        <end position="110"/>
    </location>
</feature>
<dbReference type="AlphaFoldDB" id="A0A1I3NXF8"/>
<dbReference type="OrthoDB" id="7875520at2"/>
<dbReference type="RefSeq" id="WP_066605956.1">
    <property type="nucleotide sequence ID" value="NZ_FORY01000002.1"/>
</dbReference>
<keyword evidence="1" id="KW-1133">Transmembrane helix</keyword>
<dbReference type="EMBL" id="FORY01000002">
    <property type="protein sequence ID" value="SFJ13891.1"/>
    <property type="molecule type" value="Genomic_DNA"/>
</dbReference>
<feature type="transmembrane region" description="Helical" evidence="1">
    <location>
        <begin position="122"/>
        <end position="139"/>
    </location>
</feature>
<dbReference type="Proteomes" id="UP000183299">
    <property type="component" value="Unassembled WGS sequence"/>
</dbReference>
<dbReference type="GeneID" id="98663923"/>
<sequence>MKQVMTLYGLVLGAGCLAAGSLGLEQALLLAYGAIALMALTISATFLWLWQLRATPLALGMSLSWAGSGLTIGCWWAMQIAQNPLWGLEAAVLFVFLSLLICGAVIHFSVIQGSFGLSGLSFLWPVFGAVLVSFGVLLAL</sequence>
<gene>
    <name evidence="2" type="ORF">SAMN04488138_102116</name>
</gene>
<feature type="transmembrane region" description="Helical" evidence="1">
    <location>
        <begin position="57"/>
        <end position="78"/>
    </location>
</feature>
<keyword evidence="1" id="KW-0472">Membrane</keyword>
<keyword evidence="3" id="KW-1185">Reference proteome</keyword>
<protein>
    <submittedName>
        <fullName evidence="2">Uncharacterized protein</fullName>
    </submittedName>
</protein>
<dbReference type="STRING" id="576117.SAMN04488138_102116"/>
<accession>A0A1I3NXF8</accession>
<evidence type="ECO:0000256" key="1">
    <source>
        <dbReference type="SAM" id="Phobius"/>
    </source>
</evidence>
<evidence type="ECO:0000313" key="2">
    <source>
        <dbReference type="EMBL" id="SFJ13891.1"/>
    </source>
</evidence>
<organism evidence="2 3">
    <name type="scientific">Celeribacter halophilus</name>
    <dbReference type="NCBI Taxonomy" id="576117"/>
    <lineage>
        <taxon>Bacteria</taxon>
        <taxon>Pseudomonadati</taxon>
        <taxon>Pseudomonadota</taxon>
        <taxon>Alphaproteobacteria</taxon>
        <taxon>Rhodobacterales</taxon>
        <taxon>Roseobacteraceae</taxon>
        <taxon>Celeribacter</taxon>
    </lineage>
</organism>
<feature type="transmembrane region" description="Helical" evidence="1">
    <location>
        <begin position="28"/>
        <end position="50"/>
    </location>
</feature>
<dbReference type="PROSITE" id="PS51257">
    <property type="entry name" value="PROKAR_LIPOPROTEIN"/>
    <property type="match status" value="1"/>
</dbReference>
<evidence type="ECO:0000313" key="3">
    <source>
        <dbReference type="Proteomes" id="UP000183299"/>
    </source>
</evidence>